<evidence type="ECO:0000256" key="5">
    <source>
        <dbReference type="SAM" id="SignalP"/>
    </source>
</evidence>
<dbReference type="Proteomes" id="UP000236178">
    <property type="component" value="Unassembled WGS sequence"/>
</dbReference>
<evidence type="ECO:0000256" key="3">
    <source>
        <dbReference type="ARBA" id="ARBA00022801"/>
    </source>
</evidence>
<keyword evidence="4" id="KW-1015">Disulfide bond</keyword>
<dbReference type="InterPro" id="IPR000675">
    <property type="entry name" value="Cutinase/axe"/>
</dbReference>
<gene>
    <name evidence="6" type="ORF">CW362_33880</name>
</gene>
<sequence length="221" mass="22333">MSRHASRRRLALVSLAGVGALGAAGLSLLPSTASAAPCPDVEVVFARGTGEAPGLGITGTPLVKDIKSALPGRTVSSYAVDYAANFSQTSAGPGATDMTNRVRSTAADCPDTSFVLGGYSQGGSVTDIALGIRTRLGTGRAIPAGLVGRVKAVVVFGNPLRLSGRTITSASDTFGSRAKEFCNTGDPVCGNGRNGAAHLTYHLNGSVEQGARFAAERIGRG</sequence>
<dbReference type="InterPro" id="IPR006311">
    <property type="entry name" value="TAT_signal"/>
</dbReference>
<dbReference type="PANTHER" id="PTHR33630">
    <property type="entry name" value="CUTINASE RV1984C-RELATED-RELATED"/>
    <property type="match status" value="1"/>
</dbReference>
<name>A0A2I0SFC1_9ACTN</name>
<evidence type="ECO:0000313" key="6">
    <source>
        <dbReference type="EMBL" id="PKT68633.1"/>
    </source>
</evidence>
<accession>A0A2I0SFC1</accession>
<protein>
    <submittedName>
        <fullName evidence="6">Cutinase family protein</fullName>
    </submittedName>
</protein>
<dbReference type="PANTHER" id="PTHR33630:SF9">
    <property type="entry name" value="CUTINASE 4"/>
    <property type="match status" value="1"/>
</dbReference>
<comment type="similarity">
    <text evidence="1">Belongs to the cutinase family.</text>
</comment>
<reference evidence="6 7" key="1">
    <citation type="submission" date="2017-12" db="EMBL/GenBank/DDBJ databases">
        <title>Streptomyces populusis sp. nov., a novel endophytic actinobacterium isolated from stems of Populus adenopoda Maxim.</title>
        <authorList>
            <person name="Wang Z."/>
        </authorList>
    </citation>
    <scope>NUCLEOTIDE SEQUENCE [LARGE SCALE GENOMIC DNA]</scope>
    <source>
        <strain evidence="6 7">A249</strain>
    </source>
</reference>
<evidence type="ECO:0000313" key="7">
    <source>
        <dbReference type="Proteomes" id="UP000236178"/>
    </source>
</evidence>
<dbReference type="Gene3D" id="3.40.50.1820">
    <property type="entry name" value="alpha/beta hydrolase"/>
    <property type="match status" value="1"/>
</dbReference>
<dbReference type="EMBL" id="PJOS01000102">
    <property type="protein sequence ID" value="PKT68633.1"/>
    <property type="molecule type" value="Genomic_DNA"/>
</dbReference>
<keyword evidence="3" id="KW-0378">Hydrolase</keyword>
<comment type="caution">
    <text evidence="6">The sequence shown here is derived from an EMBL/GenBank/DDBJ whole genome shotgun (WGS) entry which is preliminary data.</text>
</comment>
<proteinExistence type="inferred from homology"/>
<dbReference type="GO" id="GO:0052689">
    <property type="term" value="F:carboxylic ester hydrolase activity"/>
    <property type="evidence" value="ECO:0007669"/>
    <property type="project" value="UniProtKB-KW"/>
</dbReference>
<evidence type="ECO:0000256" key="4">
    <source>
        <dbReference type="ARBA" id="ARBA00023157"/>
    </source>
</evidence>
<dbReference type="PROSITE" id="PS51318">
    <property type="entry name" value="TAT"/>
    <property type="match status" value="1"/>
</dbReference>
<dbReference type="SMART" id="SM01110">
    <property type="entry name" value="Cutinase"/>
    <property type="match status" value="1"/>
</dbReference>
<keyword evidence="2" id="KW-0719">Serine esterase</keyword>
<keyword evidence="7" id="KW-1185">Reference proteome</keyword>
<dbReference type="SUPFAM" id="SSF53474">
    <property type="entry name" value="alpha/beta-Hydrolases"/>
    <property type="match status" value="1"/>
</dbReference>
<feature type="chain" id="PRO_5014165345" evidence="5">
    <location>
        <begin position="36"/>
        <end position="221"/>
    </location>
</feature>
<organism evidence="6 7">
    <name type="scientific">Streptomyces populi</name>
    <dbReference type="NCBI Taxonomy" id="2058924"/>
    <lineage>
        <taxon>Bacteria</taxon>
        <taxon>Bacillati</taxon>
        <taxon>Actinomycetota</taxon>
        <taxon>Actinomycetes</taxon>
        <taxon>Kitasatosporales</taxon>
        <taxon>Streptomycetaceae</taxon>
        <taxon>Streptomyces</taxon>
    </lineage>
</organism>
<feature type="signal peptide" evidence="5">
    <location>
        <begin position="1"/>
        <end position="35"/>
    </location>
</feature>
<dbReference type="OrthoDB" id="3690529at2"/>
<evidence type="ECO:0000256" key="1">
    <source>
        <dbReference type="ARBA" id="ARBA00007534"/>
    </source>
</evidence>
<keyword evidence="5" id="KW-0732">Signal</keyword>
<evidence type="ECO:0000256" key="2">
    <source>
        <dbReference type="ARBA" id="ARBA00022487"/>
    </source>
</evidence>
<dbReference type="AlphaFoldDB" id="A0A2I0SFC1"/>
<dbReference type="Pfam" id="PF01083">
    <property type="entry name" value="Cutinase"/>
    <property type="match status" value="1"/>
</dbReference>
<dbReference type="InterPro" id="IPR029058">
    <property type="entry name" value="AB_hydrolase_fold"/>
</dbReference>